<name>R8BRL4_PHAM7</name>
<comment type="subunit">
    <text evidence="2">Component of the Golgi-associated retrograde protein (GARP) complex.</text>
</comment>
<dbReference type="Pfam" id="PF08700">
    <property type="entry name" value="VPS51_Exo84_N"/>
    <property type="match status" value="1"/>
</dbReference>
<comment type="similarity">
    <text evidence="1 2">Belongs to the VPS51 family.</text>
</comment>
<evidence type="ECO:0000313" key="5">
    <source>
        <dbReference type="Proteomes" id="UP000014074"/>
    </source>
</evidence>
<evidence type="ECO:0000256" key="2">
    <source>
        <dbReference type="RuleBase" id="RU368010"/>
    </source>
</evidence>
<dbReference type="GO" id="GO:0000938">
    <property type="term" value="C:GARP complex"/>
    <property type="evidence" value="ECO:0007669"/>
    <property type="project" value="UniProtKB-UniRule"/>
</dbReference>
<dbReference type="GO" id="GO:0006869">
    <property type="term" value="P:lipid transport"/>
    <property type="evidence" value="ECO:0007669"/>
    <property type="project" value="UniProtKB-UniRule"/>
</dbReference>
<sequence>MSTIATPRDPSTPMPRRMNSSQAIITPTSSSRPSLDTPRSAGGSPNPNATGQLQPGSAASTGKRNNRAALREYYNIKKAASVSTTPLLEVTDPLGDTTHESSYSEVAPSELDAETFDADAFVARKLQESSMEELLRTYTRVLGEIRALDAEKKALVYDNYSKLITATETIRKVSIESSERSGVYVLTGHES</sequence>
<dbReference type="OrthoDB" id="203678at2759"/>
<dbReference type="GO" id="GO:0007030">
    <property type="term" value="P:Golgi organization"/>
    <property type="evidence" value="ECO:0007669"/>
    <property type="project" value="UniProtKB-UniRule"/>
</dbReference>
<organism evidence="4 5">
    <name type="scientific">Phaeoacremonium minimum (strain UCR-PA7)</name>
    <name type="common">Esca disease fungus</name>
    <name type="synonym">Togninia minima</name>
    <dbReference type="NCBI Taxonomy" id="1286976"/>
    <lineage>
        <taxon>Eukaryota</taxon>
        <taxon>Fungi</taxon>
        <taxon>Dikarya</taxon>
        <taxon>Ascomycota</taxon>
        <taxon>Pezizomycotina</taxon>
        <taxon>Sordariomycetes</taxon>
        <taxon>Sordariomycetidae</taxon>
        <taxon>Togniniales</taxon>
        <taxon>Togniniaceae</taxon>
        <taxon>Phaeoacremonium</taxon>
    </lineage>
</organism>
<dbReference type="eggNOG" id="KOG2346">
    <property type="taxonomic scope" value="Eukaryota"/>
</dbReference>
<comment type="function">
    <text evidence="2">Acts as component of the GARP complex that is involved in retrograde transport from early and late endosomes to the trans-Golgi network (TGN).</text>
</comment>
<keyword evidence="2" id="KW-0445">Lipid transport</keyword>
<dbReference type="PANTHER" id="PTHR15954:SF4">
    <property type="entry name" value="VACUOLAR PROTEIN SORTING-ASSOCIATED PROTEIN 51 HOMOLOG"/>
    <property type="match status" value="1"/>
</dbReference>
<dbReference type="EMBL" id="KB932935">
    <property type="protein sequence ID" value="EOO02007.1"/>
    <property type="molecule type" value="Genomic_DNA"/>
</dbReference>
<keyword evidence="5" id="KW-1185">Reference proteome</keyword>
<proteinExistence type="inferred from homology"/>
<dbReference type="GO" id="GO:0016020">
    <property type="term" value="C:membrane"/>
    <property type="evidence" value="ECO:0007669"/>
    <property type="project" value="TreeGrafter"/>
</dbReference>
<dbReference type="HOGENOM" id="CLU_043566_2_0_1"/>
<feature type="region of interest" description="Disordered" evidence="3">
    <location>
        <begin position="1"/>
        <end position="66"/>
    </location>
</feature>
<accession>R8BRL4</accession>
<dbReference type="Proteomes" id="UP000014074">
    <property type="component" value="Unassembled WGS sequence"/>
</dbReference>
<evidence type="ECO:0000256" key="1">
    <source>
        <dbReference type="ARBA" id="ARBA00006080"/>
    </source>
</evidence>
<dbReference type="PANTHER" id="PTHR15954">
    <property type="entry name" value="VACUOLAR PROTEIN SORTING-ASSOCIATED PROTEIN 51 HOMOLOG"/>
    <property type="match status" value="1"/>
</dbReference>
<dbReference type="GeneID" id="19322742"/>
<dbReference type="KEGG" id="tmn:UCRPA7_2489"/>
<keyword evidence="2" id="KW-0653">Protein transport</keyword>
<feature type="compositionally biased region" description="Polar residues" evidence="3">
    <location>
        <begin position="43"/>
        <end position="63"/>
    </location>
</feature>
<feature type="compositionally biased region" description="Polar residues" evidence="3">
    <location>
        <begin position="18"/>
        <end position="34"/>
    </location>
</feature>
<evidence type="ECO:0000313" key="4">
    <source>
        <dbReference type="EMBL" id="EOO02007.1"/>
    </source>
</evidence>
<dbReference type="GO" id="GO:0005829">
    <property type="term" value="C:cytosol"/>
    <property type="evidence" value="ECO:0007669"/>
    <property type="project" value="GOC"/>
</dbReference>
<keyword evidence="2" id="KW-0813">Transport</keyword>
<dbReference type="InterPro" id="IPR014812">
    <property type="entry name" value="Vps51"/>
</dbReference>
<protein>
    <recommendedName>
        <fullName evidence="2">Vacuolar protein sorting-associated protein 51 homolog</fullName>
    </recommendedName>
</protein>
<dbReference type="AlphaFoldDB" id="R8BRL4"/>
<gene>
    <name evidence="4" type="ORF">UCRPA7_2489</name>
</gene>
<dbReference type="GO" id="GO:1990745">
    <property type="term" value="C:EARP complex"/>
    <property type="evidence" value="ECO:0007669"/>
    <property type="project" value="TreeGrafter"/>
</dbReference>
<comment type="subcellular location">
    <subcellularLocation>
        <location evidence="2">Golgi apparatus</location>
        <location evidence="2">trans-Golgi network</location>
    </subcellularLocation>
</comment>
<dbReference type="GO" id="GO:0048193">
    <property type="term" value="P:Golgi vesicle transport"/>
    <property type="evidence" value="ECO:0007669"/>
    <property type="project" value="TreeGrafter"/>
</dbReference>
<evidence type="ECO:0000256" key="3">
    <source>
        <dbReference type="SAM" id="MobiDB-lite"/>
    </source>
</evidence>
<dbReference type="GO" id="GO:0032456">
    <property type="term" value="P:endocytic recycling"/>
    <property type="evidence" value="ECO:0007669"/>
    <property type="project" value="TreeGrafter"/>
</dbReference>
<dbReference type="GO" id="GO:0015031">
    <property type="term" value="P:protein transport"/>
    <property type="evidence" value="ECO:0007669"/>
    <property type="project" value="UniProtKB-UniRule"/>
</dbReference>
<dbReference type="RefSeq" id="XP_007913277.1">
    <property type="nucleotide sequence ID" value="XM_007915086.1"/>
</dbReference>
<dbReference type="GO" id="GO:0042147">
    <property type="term" value="P:retrograde transport, endosome to Golgi"/>
    <property type="evidence" value="ECO:0007669"/>
    <property type="project" value="UniProtKB-UniRule"/>
</dbReference>
<keyword evidence="2" id="KW-0333">Golgi apparatus</keyword>
<reference evidence="5" key="1">
    <citation type="journal article" date="2013" name="Genome Announc.">
        <title>Draft genome sequence of the ascomycete Phaeoacremonium aleophilum strain UCR-PA7, a causal agent of the esca disease complex in grapevines.</title>
        <authorList>
            <person name="Blanco-Ulate B."/>
            <person name="Rolshausen P."/>
            <person name="Cantu D."/>
        </authorList>
    </citation>
    <scope>NUCLEOTIDE SEQUENCE [LARGE SCALE GENOMIC DNA]</scope>
    <source>
        <strain evidence="5">UCR-PA7</strain>
    </source>
</reference>